<accession>A0A9Y2NK24</accession>
<dbReference type="EMBL" id="CP127295">
    <property type="protein sequence ID" value="WIY00675.1"/>
    <property type="molecule type" value="Genomic_DNA"/>
</dbReference>
<evidence type="ECO:0000256" key="1">
    <source>
        <dbReference type="SAM" id="MobiDB-lite"/>
    </source>
</evidence>
<gene>
    <name evidence="2" type="ORF">QRX60_42565</name>
</gene>
<proteinExistence type="predicted"/>
<sequence length="41" mass="4837">MTHHDQVQRRDDERPESRPVRRGARAPNLTSEFDPQGLPRK</sequence>
<evidence type="ECO:0000313" key="3">
    <source>
        <dbReference type="Proteomes" id="UP001239397"/>
    </source>
</evidence>
<dbReference type="AlphaFoldDB" id="A0A9Y2NK24"/>
<dbReference type="KEGG" id="amog:QRX60_42565"/>
<evidence type="ECO:0000313" key="2">
    <source>
        <dbReference type="EMBL" id="WIY00675.1"/>
    </source>
</evidence>
<dbReference type="RefSeq" id="WP_285997137.1">
    <property type="nucleotide sequence ID" value="NZ_CP127295.1"/>
</dbReference>
<protein>
    <submittedName>
        <fullName evidence="2">Uncharacterized protein</fullName>
    </submittedName>
</protein>
<keyword evidence="3" id="KW-1185">Reference proteome</keyword>
<organism evidence="2 3">
    <name type="scientific">Amycolatopsis mongoliensis</name>
    <dbReference type="NCBI Taxonomy" id="715475"/>
    <lineage>
        <taxon>Bacteria</taxon>
        <taxon>Bacillati</taxon>
        <taxon>Actinomycetota</taxon>
        <taxon>Actinomycetes</taxon>
        <taxon>Pseudonocardiales</taxon>
        <taxon>Pseudonocardiaceae</taxon>
        <taxon>Amycolatopsis</taxon>
    </lineage>
</organism>
<reference evidence="2 3" key="1">
    <citation type="submission" date="2023-06" db="EMBL/GenBank/DDBJ databases">
        <authorList>
            <person name="Oyuntsetseg B."/>
            <person name="Kim S.B."/>
        </authorList>
    </citation>
    <scope>NUCLEOTIDE SEQUENCE [LARGE SCALE GENOMIC DNA]</scope>
    <source>
        <strain evidence="2 3">4-36</strain>
    </source>
</reference>
<feature type="region of interest" description="Disordered" evidence="1">
    <location>
        <begin position="1"/>
        <end position="41"/>
    </location>
</feature>
<dbReference type="Proteomes" id="UP001239397">
    <property type="component" value="Chromosome"/>
</dbReference>
<name>A0A9Y2NK24_9PSEU</name>
<feature type="compositionally biased region" description="Basic and acidic residues" evidence="1">
    <location>
        <begin position="1"/>
        <end position="19"/>
    </location>
</feature>